<feature type="transmembrane region" description="Helical" evidence="11">
    <location>
        <begin position="407"/>
        <end position="428"/>
    </location>
</feature>
<dbReference type="GO" id="GO:0004168">
    <property type="term" value="F:dolichol kinase activity"/>
    <property type="evidence" value="ECO:0007669"/>
    <property type="project" value="UniProtKB-EC"/>
</dbReference>
<feature type="transmembrane region" description="Helical" evidence="11">
    <location>
        <begin position="368"/>
        <end position="386"/>
    </location>
</feature>
<keyword evidence="9 11" id="KW-0472">Membrane</keyword>
<keyword evidence="13" id="KW-1185">Reference proteome</keyword>
<feature type="transmembrane region" description="Helical" evidence="11">
    <location>
        <begin position="211"/>
        <end position="228"/>
    </location>
</feature>
<evidence type="ECO:0000256" key="4">
    <source>
        <dbReference type="ARBA" id="ARBA00022679"/>
    </source>
</evidence>
<evidence type="ECO:0000256" key="5">
    <source>
        <dbReference type="ARBA" id="ARBA00022692"/>
    </source>
</evidence>
<evidence type="ECO:0000256" key="9">
    <source>
        <dbReference type="ARBA" id="ARBA00023136"/>
    </source>
</evidence>
<feature type="transmembrane region" description="Helical" evidence="11">
    <location>
        <begin position="467"/>
        <end position="486"/>
    </location>
</feature>
<feature type="transmembrane region" description="Helical" evidence="11">
    <location>
        <begin position="347"/>
        <end position="362"/>
    </location>
</feature>
<feature type="transmembrane region" description="Helical" evidence="11">
    <location>
        <begin position="270"/>
        <end position="288"/>
    </location>
</feature>
<dbReference type="EC" id="2.7.1.108" evidence="3"/>
<comment type="similarity">
    <text evidence="2">Belongs to the polyprenol kinase family.</text>
</comment>
<evidence type="ECO:0000256" key="7">
    <source>
        <dbReference type="ARBA" id="ARBA00022824"/>
    </source>
</evidence>
<organism evidence="12 13">
    <name type="scientific">Hanseniaspora osmophila</name>
    <dbReference type="NCBI Taxonomy" id="56408"/>
    <lineage>
        <taxon>Eukaryota</taxon>
        <taxon>Fungi</taxon>
        <taxon>Dikarya</taxon>
        <taxon>Ascomycota</taxon>
        <taxon>Saccharomycotina</taxon>
        <taxon>Saccharomycetes</taxon>
        <taxon>Saccharomycodales</taxon>
        <taxon>Saccharomycodaceae</taxon>
        <taxon>Hanseniaspora</taxon>
    </lineage>
</organism>
<evidence type="ECO:0000313" key="12">
    <source>
        <dbReference type="EMBL" id="OEJ86167.1"/>
    </source>
</evidence>
<comment type="caution">
    <text evidence="12">The sequence shown here is derived from an EMBL/GenBank/DDBJ whole genome shotgun (WGS) entry which is preliminary data.</text>
</comment>
<dbReference type="STRING" id="56408.A0A1E5RGZ8"/>
<feature type="transmembrane region" description="Helical" evidence="11">
    <location>
        <begin position="240"/>
        <end position="258"/>
    </location>
</feature>
<accession>A0A1E5RGZ8</accession>
<evidence type="ECO:0000256" key="6">
    <source>
        <dbReference type="ARBA" id="ARBA00022777"/>
    </source>
</evidence>
<keyword evidence="5 11" id="KW-0812">Transmembrane</keyword>
<dbReference type="OrthoDB" id="377083at2759"/>
<sequence length="539" mass="61442">MAVKNRNNSKSKKSGNAIVPNSNSHSNKETTDQTDAVSEDATIDDDKFDFLTEVLCTNRITQVMIFLATCHLFYFQNENNSQLLSKVFNTLISFVIVFFVYYRRGALDINIDNFEKNYFHLIYLFLLPIGITIYYAHPRMQYLGVNCALVLNYLPVPLHLKLPLQGIFALINSEDAYFYDYKFHYLVAIPLNYCIYFVLTKISQLKSLSVVECNVFAILATNLLYLYQSESVEFQILQKSLWSLILIATVNWLLDLSLFHKSANSASRKIVLGGITLLGFPFLLQTFLSRFQSATFSGNAVQWLYQYIVEDPLKLKIMGIWLASLLILIPNILVMKSKLSLNTSRKLWHFIICLLITIPFKYDPEFVKIGISGVVPLFLLVEYLRYTNLCGNYVNDSLKSFSDYRDSAGPVVISYLYLIIGVSFPLIINNDICGCIVLGVGDSIASIIGKKFGKKYWDGPDNKTMEGTAAFVISTFALSLILKAFYNDWDYLPILSNKDQLFEIFTNCFVAGILEGNATFNDNILLPPFMMIFSKVMKW</sequence>
<evidence type="ECO:0000313" key="13">
    <source>
        <dbReference type="Proteomes" id="UP000095728"/>
    </source>
</evidence>
<keyword evidence="6 12" id="KW-0418">Kinase</keyword>
<evidence type="ECO:0000256" key="2">
    <source>
        <dbReference type="ARBA" id="ARBA00010794"/>
    </source>
</evidence>
<keyword evidence="7" id="KW-0256">Endoplasmic reticulum</keyword>
<proteinExistence type="inferred from homology"/>
<feature type="transmembrane region" description="Helical" evidence="11">
    <location>
        <begin position="118"/>
        <end position="136"/>
    </location>
</feature>
<feature type="transmembrane region" description="Helical" evidence="11">
    <location>
        <begin position="83"/>
        <end position="102"/>
    </location>
</feature>
<evidence type="ECO:0000256" key="11">
    <source>
        <dbReference type="SAM" id="Phobius"/>
    </source>
</evidence>
<reference evidence="13" key="1">
    <citation type="journal article" date="2016" name="Genome Announc.">
        <title>Genome sequences of three species of Hanseniaspora isolated from spontaneous wine fermentations.</title>
        <authorList>
            <person name="Sternes P.R."/>
            <person name="Lee D."/>
            <person name="Kutyna D.R."/>
            <person name="Borneman A.R."/>
        </authorList>
    </citation>
    <scope>NUCLEOTIDE SEQUENCE [LARGE SCALE GENOMIC DNA]</scope>
    <source>
        <strain evidence="13">AWRI3579</strain>
    </source>
</reference>
<gene>
    <name evidence="12" type="ORF">AWRI3579_g1303</name>
</gene>
<dbReference type="PANTHER" id="PTHR13205">
    <property type="entry name" value="TRANSMEMBRANE PROTEIN 15-RELATED"/>
    <property type="match status" value="1"/>
</dbReference>
<dbReference type="EMBL" id="LPNM01000006">
    <property type="protein sequence ID" value="OEJ86167.1"/>
    <property type="molecule type" value="Genomic_DNA"/>
</dbReference>
<feature type="region of interest" description="Disordered" evidence="10">
    <location>
        <begin position="1"/>
        <end position="38"/>
    </location>
</feature>
<evidence type="ECO:0000256" key="3">
    <source>
        <dbReference type="ARBA" id="ARBA00012132"/>
    </source>
</evidence>
<evidence type="ECO:0000256" key="1">
    <source>
        <dbReference type="ARBA" id="ARBA00004477"/>
    </source>
</evidence>
<dbReference type="FunCoup" id="A0A1E5RGZ8">
    <property type="interactions" value="86"/>
</dbReference>
<dbReference type="Proteomes" id="UP000095728">
    <property type="component" value="Unassembled WGS sequence"/>
</dbReference>
<dbReference type="GO" id="GO:0005789">
    <property type="term" value="C:endoplasmic reticulum membrane"/>
    <property type="evidence" value="ECO:0007669"/>
    <property type="project" value="UniProtKB-SubCell"/>
</dbReference>
<dbReference type="InParanoid" id="A0A1E5RGZ8"/>
<feature type="transmembrane region" description="Helical" evidence="11">
    <location>
        <begin position="183"/>
        <end position="199"/>
    </location>
</feature>
<dbReference type="GO" id="GO:0043048">
    <property type="term" value="P:dolichyl monophosphate biosynthetic process"/>
    <property type="evidence" value="ECO:0007669"/>
    <property type="project" value="TreeGrafter"/>
</dbReference>
<protein>
    <recommendedName>
        <fullName evidence="3">dolichol kinase</fullName>
        <ecNumber evidence="3">2.7.1.108</ecNumber>
    </recommendedName>
</protein>
<name>A0A1E5RGZ8_9ASCO</name>
<dbReference type="PANTHER" id="PTHR13205:SF15">
    <property type="entry name" value="DOLICHOL KINASE"/>
    <property type="match status" value="1"/>
</dbReference>
<evidence type="ECO:0000256" key="8">
    <source>
        <dbReference type="ARBA" id="ARBA00022989"/>
    </source>
</evidence>
<keyword evidence="8 11" id="KW-1133">Transmembrane helix</keyword>
<evidence type="ECO:0000256" key="10">
    <source>
        <dbReference type="SAM" id="MobiDB-lite"/>
    </source>
</evidence>
<comment type="subcellular location">
    <subcellularLocation>
        <location evidence="1">Endoplasmic reticulum membrane</location>
        <topology evidence="1">Multi-pass membrane protein</topology>
    </subcellularLocation>
</comment>
<keyword evidence="4" id="KW-0808">Transferase</keyword>
<feature type="transmembrane region" description="Helical" evidence="11">
    <location>
        <begin position="317"/>
        <end position="335"/>
    </location>
</feature>
<dbReference type="InterPro" id="IPR032974">
    <property type="entry name" value="Polypren_kinase"/>
</dbReference>
<dbReference type="AlphaFoldDB" id="A0A1E5RGZ8"/>
<feature type="transmembrane region" description="Helical" evidence="11">
    <location>
        <begin position="148"/>
        <end position="171"/>
    </location>
</feature>